<evidence type="ECO:0000313" key="2">
    <source>
        <dbReference type="EMBL" id="RXJ02437.1"/>
    </source>
</evidence>
<feature type="transmembrane region" description="Helical" evidence="1">
    <location>
        <begin position="6"/>
        <end position="23"/>
    </location>
</feature>
<feature type="transmembrane region" description="Helical" evidence="1">
    <location>
        <begin position="35"/>
        <end position="53"/>
    </location>
</feature>
<sequence>MSLEIVAVGIFFIIIHLLSNELIPADRIKRLRWLSLSGGLAVSYVFVYVLPSLHSEQQKLQDYADTLTMDSELYFIGLLGLLIFYGVEKVVSGTNEKGNEDRLASFWLQTIFFTIYNMLIAYTVVASLIEGFQALFYGIAIGLHFIAVAHDLWRKSPKRYNQIGRYVLASGIFIGWVIGLSTSLSSIAQSMIFAFISGAMILNVLKNELPKERDAHFPTFAFAIVTYTSITIGLNYFFEW</sequence>
<keyword evidence="1" id="KW-0812">Transmembrane</keyword>
<organism evidence="2 3">
    <name type="scientific">Anaerobacillus alkaliphilus</name>
    <dbReference type="NCBI Taxonomy" id="1548597"/>
    <lineage>
        <taxon>Bacteria</taxon>
        <taxon>Bacillati</taxon>
        <taxon>Bacillota</taxon>
        <taxon>Bacilli</taxon>
        <taxon>Bacillales</taxon>
        <taxon>Bacillaceae</taxon>
        <taxon>Anaerobacillus</taxon>
    </lineage>
</organism>
<protein>
    <submittedName>
        <fullName evidence="2">Uncharacterized protein</fullName>
    </submittedName>
</protein>
<dbReference type="EMBL" id="QOUX01000025">
    <property type="protein sequence ID" value="RXJ02437.1"/>
    <property type="molecule type" value="Genomic_DNA"/>
</dbReference>
<dbReference type="OrthoDB" id="21325at2"/>
<evidence type="ECO:0000313" key="3">
    <source>
        <dbReference type="Proteomes" id="UP000290649"/>
    </source>
</evidence>
<evidence type="ECO:0000256" key="1">
    <source>
        <dbReference type="SAM" id="Phobius"/>
    </source>
</evidence>
<name>A0A4Q0VUY6_9BACI</name>
<feature type="transmembrane region" description="Helical" evidence="1">
    <location>
        <begin position="135"/>
        <end position="153"/>
    </location>
</feature>
<reference evidence="2 3" key="1">
    <citation type="journal article" date="2019" name="Int. J. Syst. Evol. Microbiol.">
        <title>Anaerobacillus alkaliphilus sp. nov., a novel alkaliphilic and moderately halophilic bacterium.</title>
        <authorList>
            <person name="Borsodi A.K."/>
            <person name="Aszalos J.M."/>
            <person name="Bihari P."/>
            <person name="Nagy I."/>
            <person name="Schumann P."/>
            <person name="Sproer C."/>
            <person name="Kovacs A.L."/>
            <person name="Boka K."/>
            <person name="Dobosy P."/>
            <person name="Ovari M."/>
            <person name="Szili-Kovacs T."/>
            <person name="Toth E."/>
        </authorList>
    </citation>
    <scope>NUCLEOTIDE SEQUENCE [LARGE SCALE GENOMIC DNA]</scope>
    <source>
        <strain evidence="2 3">B16-10</strain>
    </source>
</reference>
<gene>
    <name evidence="2" type="ORF">DS745_06965</name>
</gene>
<feature type="transmembrane region" description="Helical" evidence="1">
    <location>
        <begin position="103"/>
        <end position="129"/>
    </location>
</feature>
<keyword evidence="1" id="KW-0472">Membrane</keyword>
<keyword evidence="1" id="KW-1133">Transmembrane helix</keyword>
<feature type="transmembrane region" description="Helical" evidence="1">
    <location>
        <begin position="165"/>
        <end position="181"/>
    </location>
</feature>
<dbReference type="AlphaFoldDB" id="A0A4Q0VUY6"/>
<feature type="transmembrane region" description="Helical" evidence="1">
    <location>
        <begin position="73"/>
        <end position="91"/>
    </location>
</feature>
<comment type="caution">
    <text evidence="2">The sequence shown here is derived from an EMBL/GenBank/DDBJ whole genome shotgun (WGS) entry which is preliminary data.</text>
</comment>
<proteinExistence type="predicted"/>
<dbReference type="RefSeq" id="WP_129077542.1">
    <property type="nucleotide sequence ID" value="NZ_QOUX01000025.1"/>
</dbReference>
<dbReference type="Proteomes" id="UP000290649">
    <property type="component" value="Unassembled WGS sequence"/>
</dbReference>
<feature type="transmembrane region" description="Helical" evidence="1">
    <location>
        <begin position="217"/>
        <end position="238"/>
    </location>
</feature>
<accession>A0A4Q0VUY6</accession>
<keyword evidence="3" id="KW-1185">Reference proteome</keyword>